<dbReference type="PANTHER" id="PTHR11371:SF31">
    <property type="entry name" value="EXTRACELLULAR NUCLEASE"/>
    <property type="match status" value="1"/>
</dbReference>
<dbReference type="GO" id="GO:0016787">
    <property type="term" value="F:hydrolase activity"/>
    <property type="evidence" value="ECO:0007669"/>
    <property type="project" value="UniProtKB-KW"/>
</dbReference>
<sequence length="402" mass="43664">MSQESSGGHPLQAGLIVLCLVGGGWYFFRHYDVDGLDGVSISAKQESRLGDMGDPFTFASSTTIQRPGTGEVGSGNFTSERFANNESLTAVRPSDPDFEADPIISSPSDLHRRAGITEFGRRTRYAPSHLKVASWALDGFGPTKLASDLARKNLVRVVRQFDVIAVQQISSLQMDLVPRIIDAINESSLGGGAPLFDYVLGPPTGPEDRGEQMAILFNPARVRVDRTQTYTVADPDNQLTYDPLVAWFRAAEPSVSEAWTFSLVNVRIDLSRAPREVALLGQLMKSVREDGRGEDDVVLAGLFQADDSYLLPVIAGPNVRASVTSTPTDIFGRHQTSNVLFDRELTAEAIGRGGVYDFLRVYNLSVAQAQAVSSYLPVYAEFTPLEGSPLVHQAVAPSTMPR</sequence>
<evidence type="ECO:0000256" key="2">
    <source>
        <dbReference type="ARBA" id="ARBA00022801"/>
    </source>
</evidence>
<keyword evidence="1" id="KW-0540">Nuclease</keyword>
<dbReference type="SMART" id="SM00476">
    <property type="entry name" value="DNaseIc"/>
    <property type="match status" value="1"/>
</dbReference>
<accession>A0A7W5H8P3</accession>
<keyword evidence="4" id="KW-1185">Reference proteome</keyword>
<protein>
    <submittedName>
        <fullName evidence="3">Uncharacterized protein</fullName>
    </submittedName>
</protein>
<gene>
    <name evidence="3" type="ORF">FHS27_005459</name>
</gene>
<dbReference type="InterPro" id="IPR036691">
    <property type="entry name" value="Endo/exonu/phosph_ase_sf"/>
</dbReference>
<evidence type="ECO:0000256" key="1">
    <source>
        <dbReference type="ARBA" id="ARBA00022722"/>
    </source>
</evidence>
<dbReference type="Gene3D" id="3.60.10.10">
    <property type="entry name" value="Endonuclease/exonuclease/phosphatase"/>
    <property type="match status" value="1"/>
</dbReference>
<dbReference type="GO" id="GO:0006308">
    <property type="term" value="P:DNA catabolic process"/>
    <property type="evidence" value="ECO:0007669"/>
    <property type="project" value="InterPro"/>
</dbReference>
<evidence type="ECO:0000313" key="4">
    <source>
        <dbReference type="Proteomes" id="UP000536179"/>
    </source>
</evidence>
<name>A0A7W5H8P3_9BACT</name>
<keyword evidence="2" id="KW-0378">Hydrolase</keyword>
<reference evidence="3 4" key="1">
    <citation type="submission" date="2020-08" db="EMBL/GenBank/DDBJ databases">
        <title>Genomic Encyclopedia of Type Strains, Phase III (KMG-III): the genomes of soil and plant-associated and newly described type strains.</title>
        <authorList>
            <person name="Whitman W."/>
        </authorList>
    </citation>
    <scope>NUCLEOTIDE SEQUENCE [LARGE SCALE GENOMIC DNA]</scope>
    <source>
        <strain evidence="3 4">CECT 8075</strain>
    </source>
</reference>
<evidence type="ECO:0000313" key="3">
    <source>
        <dbReference type="EMBL" id="MBB3209619.1"/>
    </source>
</evidence>
<dbReference type="Proteomes" id="UP000536179">
    <property type="component" value="Unassembled WGS sequence"/>
</dbReference>
<dbReference type="GO" id="GO:0004536">
    <property type="term" value="F:DNA nuclease activity"/>
    <property type="evidence" value="ECO:0007669"/>
    <property type="project" value="InterPro"/>
</dbReference>
<dbReference type="SUPFAM" id="SSF56219">
    <property type="entry name" value="DNase I-like"/>
    <property type="match status" value="1"/>
</dbReference>
<comment type="caution">
    <text evidence="3">The sequence shown here is derived from an EMBL/GenBank/DDBJ whole genome shotgun (WGS) entry which is preliminary data.</text>
</comment>
<dbReference type="EMBL" id="JACHXU010000025">
    <property type="protein sequence ID" value="MBB3209619.1"/>
    <property type="molecule type" value="Genomic_DNA"/>
</dbReference>
<dbReference type="RefSeq" id="WP_184308369.1">
    <property type="nucleotide sequence ID" value="NZ_JACHXU010000025.1"/>
</dbReference>
<dbReference type="InterPro" id="IPR016202">
    <property type="entry name" value="DNase_I"/>
</dbReference>
<dbReference type="PRINTS" id="PR00130">
    <property type="entry name" value="DNASEI"/>
</dbReference>
<proteinExistence type="predicted"/>
<dbReference type="AlphaFoldDB" id="A0A7W5H8P3"/>
<dbReference type="PANTHER" id="PTHR11371">
    <property type="entry name" value="DEOXYRIBONUCLEASE"/>
    <property type="match status" value="1"/>
</dbReference>
<organism evidence="3 4">
    <name type="scientific">Aporhodopirellula rubra</name>
    <dbReference type="NCBI Taxonomy" id="980271"/>
    <lineage>
        <taxon>Bacteria</taxon>
        <taxon>Pseudomonadati</taxon>
        <taxon>Planctomycetota</taxon>
        <taxon>Planctomycetia</taxon>
        <taxon>Pirellulales</taxon>
        <taxon>Pirellulaceae</taxon>
        <taxon>Aporhodopirellula</taxon>
    </lineage>
</organism>